<comment type="caution">
    <text evidence="2">The sequence shown here is derived from an EMBL/GenBank/DDBJ whole genome shotgun (WGS) entry which is preliminary data.</text>
</comment>
<dbReference type="AlphaFoldDB" id="D4XUA1"/>
<dbReference type="Proteomes" id="UP000003085">
    <property type="component" value="Unassembled WGS sequence"/>
</dbReference>
<feature type="chain" id="PRO_5003066315" description="DUF4179 domain-containing protein" evidence="1">
    <location>
        <begin position="32"/>
        <end position="106"/>
    </location>
</feature>
<dbReference type="EMBL" id="ADMT01000237">
    <property type="protein sequence ID" value="EFF81248.1"/>
    <property type="molecule type" value="Genomic_DNA"/>
</dbReference>
<evidence type="ECO:0000256" key="1">
    <source>
        <dbReference type="SAM" id="SignalP"/>
    </source>
</evidence>
<feature type="signal peptide" evidence="1">
    <location>
        <begin position="1"/>
        <end position="31"/>
    </location>
</feature>
<gene>
    <name evidence="2" type="ORF">HMP0015_3293</name>
</gene>
<evidence type="ECO:0000313" key="3">
    <source>
        <dbReference type="Proteomes" id="UP000003085"/>
    </source>
</evidence>
<sequence>MKGMLAMRALEMKKTLCLSLFLVCSVQIGHAAAIKENNNIKTMEKTTSPIVKALDQQKRNNVMLPSTDDELKMLNTIRTTPTQTFFASQHERFSRFVQTIFQPHSS</sequence>
<proteinExistence type="predicted"/>
<evidence type="ECO:0008006" key="4">
    <source>
        <dbReference type="Google" id="ProtNLM"/>
    </source>
</evidence>
<organism evidence="2 3">
    <name type="scientific">Acinetobacter haemolyticus ATCC 19194</name>
    <dbReference type="NCBI Taxonomy" id="707232"/>
    <lineage>
        <taxon>Bacteria</taxon>
        <taxon>Pseudomonadati</taxon>
        <taxon>Pseudomonadota</taxon>
        <taxon>Gammaproteobacteria</taxon>
        <taxon>Moraxellales</taxon>
        <taxon>Moraxellaceae</taxon>
        <taxon>Acinetobacter</taxon>
    </lineage>
</organism>
<evidence type="ECO:0000313" key="2">
    <source>
        <dbReference type="EMBL" id="EFF81248.1"/>
    </source>
</evidence>
<dbReference type="HOGENOM" id="CLU_175279_0_0_6"/>
<accession>D4XUA1</accession>
<keyword evidence="1" id="KW-0732">Signal</keyword>
<reference evidence="3" key="1">
    <citation type="submission" date="2010-03" db="EMBL/GenBank/DDBJ databases">
        <title>Complete sequence of Mobiluncus curtisii ATCC 43063.</title>
        <authorList>
            <person name="Muzny D."/>
            <person name="Qin X."/>
            <person name="Deng J."/>
            <person name="Jiang H."/>
            <person name="Liu Y."/>
            <person name="Qu J."/>
            <person name="Song X.-Z."/>
            <person name="Zhang L."/>
            <person name="Thornton R."/>
            <person name="Coyle M."/>
            <person name="Francisco L."/>
            <person name="Jackson L."/>
            <person name="Javaid M."/>
            <person name="Korchina V."/>
            <person name="Kovar C."/>
            <person name="Mata R."/>
            <person name="Mathew T."/>
            <person name="Ngo R."/>
            <person name="Nguyen L."/>
            <person name="Nguyen N."/>
            <person name="Okwuonu G."/>
            <person name="Ongeri F."/>
            <person name="Pham C."/>
            <person name="Simmons D."/>
            <person name="Wilczek-Boney K."/>
            <person name="Hale W."/>
            <person name="Jakkamsetti A."/>
            <person name="Pham P."/>
            <person name="Ruth R."/>
            <person name="San Lucas F."/>
            <person name="Warren J."/>
            <person name="Zhang J."/>
            <person name="Zhao Z."/>
            <person name="Zhou C."/>
            <person name="Zhu D."/>
            <person name="Lee S."/>
            <person name="Bess C."/>
            <person name="Blankenburg K."/>
            <person name="Forbes L."/>
            <person name="Fu Q."/>
            <person name="Gubbala S."/>
            <person name="Hirani K."/>
            <person name="Jayaseelan J.C."/>
            <person name="Lara F."/>
            <person name="Munidasa M."/>
            <person name="Palculict T."/>
            <person name="Patil S."/>
            <person name="Pu L.-L."/>
            <person name="Saada N."/>
            <person name="Tang L."/>
            <person name="Weissenberger G."/>
            <person name="Zhu Y."/>
            <person name="Hemphill L."/>
            <person name="Shang Y."/>
            <person name="Youmans B."/>
            <person name="Ayvaz T."/>
            <person name="Ross M."/>
            <person name="Santibanez J."/>
            <person name="Aqrawi P."/>
            <person name="Gross S."/>
            <person name="Joshi V."/>
            <person name="Fowler G."/>
            <person name="Nazareth L."/>
            <person name="Reid J."/>
            <person name="Worley K."/>
            <person name="Petrosino J."/>
            <person name="Highlander S."/>
            <person name="Gibbs R."/>
            <person name="Gibbs R."/>
        </authorList>
    </citation>
    <scope>NUCLEOTIDE SEQUENCE [LARGE SCALE GENOMIC DNA]</scope>
    <source>
        <strain evidence="3">ATCC 19194</strain>
    </source>
</reference>
<name>D4XUA1_ACIHA</name>
<protein>
    <recommendedName>
        <fullName evidence="4">DUF4179 domain-containing protein</fullName>
    </recommendedName>
</protein>